<protein>
    <submittedName>
        <fullName evidence="3">Uncharacterized protein</fullName>
    </submittedName>
</protein>
<feature type="region of interest" description="Disordered" evidence="1">
    <location>
        <begin position="452"/>
        <end position="492"/>
    </location>
</feature>
<keyword evidence="2" id="KW-0472">Membrane</keyword>
<accession>A0A518DS47</accession>
<keyword evidence="2" id="KW-0812">Transmembrane</keyword>
<dbReference type="AlphaFoldDB" id="A0A518DS47"/>
<name>A0A518DS47_9BACT</name>
<dbReference type="Proteomes" id="UP000317648">
    <property type="component" value="Chromosome"/>
</dbReference>
<organism evidence="3 4">
    <name type="scientific">Lignipirellula cremea</name>
    <dbReference type="NCBI Taxonomy" id="2528010"/>
    <lineage>
        <taxon>Bacteria</taxon>
        <taxon>Pseudomonadati</taxon>
        <taxon>Planctomycetota</taxon>
        <taxon>Planctomycetia</taxon>
        <taxon>Pirellulales</taxon>
        <taxon>Pirellulaceae</taxon>
        <taxon>Lignipirellula</taxon>
    </lineage>
</organism>
<reference evidence="3 4" key="1">
    <citation type="submission" date="2019-02" db="EMBL/GenBank/DDBJ databases">
        <title>Deep-cultivation of Planctomycetes and their phenomic and genomic characterization uncovers novel biology.</title>
        <authorList>
            <person name="Wiegand S."/>
            <person name="Jogler M."/>
            <person name="Boedeker C."/>
            <person name="Pinto D."/>
            <person name="Vollmers J."/>
            <person name="Rivas-Marin E."/>
            <person name="Kohn T."/>
            <person name="Peeters S.H."/>
            <person name="Heuer A."/>
            <person name="Rast P."/>
            <person name="Oberbeckmann S."/>
            <person name="Bunk B."/>
            <person name="Jeske O."/>
            <person name="Meyerdierks A."/>
            <person name="Storesund J.E."/>
            <person name="Kallscheuer N."/>
            <person name="Luecker S."/>
            <person name="Lage O.M."/>
            <person name="Pohl T."/>
            <person name="Merkel B.J."/>
            <person name="Hornburger P."/>
            <person name="Mueller R.-W."/>
            <person name="Bruemmer F."/>
            <person name="Labrenz M."/>
            <person name="Spormann A.M."/>
            <person name="Op den Camp H."/>
            <person name="Overmann J."/>
            <person name="Amann R."/>
            <person name="Jetten M.S.M."/>
            <person name="Mascher T."/>
            <person name="Medema M.H."/>
            <person name="Devos D.P."/>
            <person name="Kaster A.-K."/>
            <person name="Ovreas L."/>
            <person name="Rohde M."/>
            <person name="Galperin M.Y."/>
            <person name="Jogler C."/>
        </authorList>
    </citation>
    <scope>NUCLEOTIDE SEQUENCE [LARGE SCALE GENOMIC DNA]</scope>
    <source>
        <strain evidence="3 4">Pla85_3_4</strain>
    </source>
</reference>
<proteinExistence type="predicted"/>
<dbReference type="EMBL" id="CP036433">
    <property type="protein sequence ID" value="QDU94670.1"/>
    <property type="molecule type" value="Genomic_DNA"/>
</dbReference>
<evidence type="ECO:0000313" key="4">
    <source>
        <dbReference type="Proteomes" id="UP000317648"/>
    </source>
</evidence>
<dbReference type="RefSeq" id="WP_145053279.1">
    <property type="nucleotide sequence ID" value="NZ_CP036433.1"/>
</dbReference>
<evidence type="ECO:0000313" key="3">
    <source>
        <dbReference type="EMBL" id="QDU94670.1"/>
    </source>
</evidence>
<feature type="transmembrane region" description="Helical" evidence="2">
    <location>
        <begin position="12"/>
        <end position="32"/>
    </location>
</feature>
<sequence length="492" mass="53282">MSRSSESQGLQVALILSAMLIVALGVSTYIYYVAAEKSAKELENQIGVADTAAKSRDSYQAAYEIMKGMVGWSKRSQAEIDADYRPNLARNTEVAEEMAKIEAAYNDDMQKFGSQFTEARNYHALPGYLIGVINSKNESLTAALAQEQRLNAEIAAVQAGEQKKTEIAETAMQNALATVAADKAAHDAEAARLKADSDKFSGMFVAASGEKKKVAEDAAKEKANFEAQIRNLSNINELLVVKGREEELAVINEQPDGKISWVNQQQQVVWIDLGMADGLRRGQTFSVVDREATDLRSAIPKAQIEVTRLIDKHLSEAKILSDEITNPILPADVVFSPAWSAGERIHFALVGNLDYDGDGESDHKLVQNVILSNNGVIDALVPPTGEPSGEITVNTRYIVVGDRPTDKSDESALTNYSSMTELARKYGVEQISVKKLLSSMGYRGEARTVGLGRGASEDDFRPTSAGGVTEKSTAPVGGIFRDRRPPGAKSAF</sequence>
<gene>
    <name evidence="3" type="ORF">Pla8534_24760</name>
</gene>
<evidence type="ECO:0000256" key="1">
    <source>
        <dbReference type="SAM" id="MobiDB-lite"/>
    </source>
</evidence>
<dbReference type="KEGG" id="lcre:Pla8534_24760"/>
<evidence type="ECO:0000256" key="2">
    <source>
        <dbReference type="SAM" id="Phobius"/>
    </source>
</evidence>
<dbReference type="OrthoDB" id="230112at2"/>
<keyword evidence="2" id="KW-1133">Transmembrane helix</keyword>
<keyword evidence="4" id="KW-1185">Reference proteome</keyword>